<dbReference type="Pfam" id="PF13668">
    <property type="entry name" value="Ferritin_2"/>
    <property type="match status" value="1"/>
</dbReference>
<dbReference type="EMBL" id="JACHIA010000007">
    <property type="protein sequence ID" value="MBB6071170.1"/>
    <property type="molecule type" value="Genomic_DNA"/>
</dbReference>
<comment type="caution">
    <text evidence="1">The sequence shown here is derived from an EMBL/GenBank/DDBJ whole genome shotgun (WGS) entry which is preliminary data.</text>
</comment>
<dbReference type="InterPro" id="IPR009078">
    <property type="entry name" value="Ferritin-like_SF"/>
</dbReference>
<keyword evidence="2" id="KW-1185">Reference proteome</keyword>
<dbReference type="Proteomes" id="UP000582837">
    <property type="component" value="Unassembled WGS sequence"/>
</dbReference>
<name>A0A841GZH6_9BACT</name>
<accession>A0A841GZH6</accession>
<evidence type="ECO:0008006" key="3">
    <source>
        <dbReference type="Google" id="ProtNLM"/>
    </source>
</evidence>
<sequence length="339" mass="35564">MQQSLLEGIDPEIMDEVVSRRDLFRRGASMSRMVAQGLAMGSVPVALAALAKDAFGQAPADVLDVLNFAFILENLENEFYKAVLGTSALAAQNNAFTTVRALIPASARESLGQIQKHEQQHVDFLKAVIPQFGGTPAAMSAADFDFTGGNGSGTGPFARATTELNFLLVATQAFEDTGVRAYKGQAGRLLINGNNNADIALESALRIHSVEARHAAKIRRIRRGINPTDTTLRLSGYVRGGGAAAAGAGNIANPPAEVVAALNAIYGGATSESNTQHVVFNGTSAVTIDAATLSNLDVIGDSTARTNAATQAFDEPLTKDEVIAIVRNFIKDDAARGLP</sequence>
<protein>
    <recommendedName>
        <fullName evidence="3">Ferritin-like domain-containing protein</fullName>
    </recommendedName>
</protein>
<dbReference type="RefSeq" id="WP_170033829.1">
    <property type="nucleotide sequence ID" value="NZ_JABDTL010000001.1"/>
</dbReference>
<organism evidence="1 2">
    <name type="scientific">Longimicrobium terrae</name>
    <dbReference type="NCBI Taxonomy" id="1639882"/>
    <lineage>
        <taxon>Bacteria</taxon>
        <taxon>Pseudomonadati</taxon>
        <taxon>Gemmatimonadota</taxon>
        <taxon>Longimicrobiia</taxon>
        <taxon>Longimicrobiales</taxon>
        <taxon>Longimicrobiaceae</taxon>
        <taxon>Longimicrobium</taxon>
    </lineage>
</organism>
<dbReference type="SUPFAM" id="SSF47240">
    <property type="entry name" value="Ferritin-like"/>
    <property type="match status" value="1"/>
</dbReference>
<proteinExistence type="predicted"/>
<evidence type="ECO:0000313" key="2">
    <source>
        <dbReference type="Proteomes" id="UP000582837"/>
    </source>
</evidence>
<reference evidence="1 2" key="1">
    <citation type="submission" date="2020-08" db="EMBL/GenBank/DDBJ databases">
        <title>Genomic Encyclopedia of Type Strains, Phase IV (KMG-IV): sequencing the most valuable type-strain genomes for metagenomic binning, comparative biology and taxonomic classification.</title>
        <authorList>
            <person name="Goeker M."/>
        </authorList>
    </citation>
    <scope>NUCLEOTIDE SEQUENCE [LARGE SCALE GENOMIC DNA]</scope>
    <source>
        <strain evidence="1 2">DSM 29007</strain>
    </source>
</reference>
<dbReference type="AlphaFoldDB" id="A0A841GZH6"/>
<gene>
    <name evidence="1" type="ORF">HNQ61_002794</name>
</gene>
<evidence type="ECO:0000313" key="1">
    <source>
        <dbReference type="EMBL" id="MBB6071170.1"/>
    </source>
</evidence>